<gene>
    <name evidence="2" type="ORF">SLS60_009561</name>
</gene>
<protein>
    <submittedName>
        <fullName evidence="2">Uncharacterized protein</fullName>
    </submittedName>
</protein>
<accession>A0ABR3QUM2</accession>
<comment type="caution">
    <text evidence="2">The sequence shown here is derived from an EMBL/GenBank/DDBJ whole genome shotgun (WGS) entry which is preliminary data.</text>
</comment>
<feature type="region of interest" description="Disordered" evidence="1">
    <location>
        <begin position="224"/>
        <end position="270"/>
    </location>
</feature>
<keyword evidence="3" id="KW-1185">Reference proteome</keyword>
<dbReference type="EMBL" id="JAKJXO020000015">
    <property type="protein sequence ID" value="KAL1595871.1"/>
    <property type="molecule type" value="Genomic_DNA"/>
</dbReference>
<evidence type="ECO:0000256" key="1">
    <source>
        <dbReference type="SAM" id="MobiDB-lite"/>
    </source>
</evidence>
<feature type="compositionally biased region" description="Acidic residues" evidence="1">
    <location>
        <begin position="254"/>
        <end position="270"/>
    </location>
</feature>
<reference evidence="2 3" key="1">
    <citation type="submission" date="2024-02" db="EMBL/GenBank/DDBJ databases">
        <title>De novo assembly and annotation of 12 fungi associated with fruit tree decline syndrome in Ontario, Canada.</title>
        <authorList>
            <person name="Sulman M."/>
            <person name="Ellouze W."/>
            <person name="Ilyukhin E."/>
        </authorList>
    </citation>
    <scope>NUCLEOTIDE SEQUENCE [LARGE SCALE GENOMIC DNA]</scope>
    <source>
        <strain evidence="2 3">M42-189</strain>
    </source>
</reference>
<evidence type="ECO:0000313" key="3">
    <source>
        <dbReference type="Proteomes" id="UP001521785"/>
    </source>
</evidence>
<proteinExistence type="predicted"/>
<feature type="compositionally biased region" description="Basic and acidic residues" evidence="1">
    <location>
        <begin position="233"/>
        <end position="253"/>
    </location>
</feature>
<dbReference type="Proteomes" id="UP001521785">
    <property type="component" value="Unassembled WGS sequence"/>
</dbReference>
<sequence>MSLRFTPVDKLKTAAVKTAADFKPASNSKYDPFPDRLRKQVDDLFSRAATAGGFDQLRPAPNDMHQHFCLKKGTIYYYPEREREITKIGSVYHKAAAANVALLDELLKQDQFVLENKEAWVELQTPFTHLENPGALELHKLRREEIGWGFDAEKGLSVVTVREWGAISDLGDVPTVIGECCMHVYFVQFMRGSETIPVVRDVEEEALLREQKEKPKPKLKLSINLRGLVSGPSEKKNPLEEMEKEAERRRREEEEREEMDWDRDADDSWE</sequence>
<name>A0ABR3QUM2_9PLEO</name>
<evidence type="ECO:0000313" key="2">
    <source>
        <dbReference type="EMBL" id="KAL1595871.1"/>
    </source>
</evidence>
<organism evidence="2 3">
    <name type="scientific">Paraconiothyrium brasiliense</name>
    <dbReference type="NCBI Taxonomy" id="300254"/>
    <lineage>
        <taxon>Eukaryota</taxon>
        <taxon>Fungi</taxon>
        <taxon>Dikarya</taxon>
        <taxon>Ascomycota</taxon>
        <taxon>Pezizomycotina</taxon>
        <taxon>Dothideomycetes</taxon>
        <taxon>Pleosporomycetidae</taxon>
        <taxon>Pleosporales</taxon>
        <taxon>Massarineae</taxon>
        <taxon>Didymosphaeriaceae</taxon>
        <taxon>Paraconiothyrium</taxon>
    </lineage>
</organism>